<dbReference type="Gene3D" id="3.40.190.10">
    <property type="entry name" value="Periplasmic binding protein-like II"/>
    <property type="match status" value="1"/>
</dbReference>
<organism evidence="5 6">
    <name type="scientific">Deinobacterium chartae</name>
    <dbReference type="NCBI Taxonomy" id="521158"/>
    <lineage>
        <taxon>Bacteria</taxon>
        <taxon>Thermotogati</taxon>
        <taxon>Deinococcota</taxon>
        <taxon>Deinococci</taxon>
        <taxon>Deinococcales</taxon>
        <taxon>Deinococcaceae</taxon>
        <taxon>Deinobacterium</taxon>
    </lineage>
</organism>
<evidence type="ECO:0000256" key="4">
    <source>
        <dbReference type="SAM" id="SignalP"/>
    </source>
</evidence>
<keyword evidence="6" id="KW-1185">Reference proteome</keyword>
<dbReference type="GO" id="GO:0055052">
    <property type="term" value="C:ATP-binding cassette (ABC) transporter complex, substrate-binding subunit-containing"/>
    <property type="evidence" value="ECO:0007669"/>
    <property type="project" value="TreeGrafter"/>
</dbReference>
<dbReference type="GO" id="GO:1901982">
    <property type="term" value="F:maltose binding"/>
    <property type="evidence" value="ECO:0007669"/>
    <property type="project" value="TreeGrafter"/>
</dbReference>
<accession>A0A841HWD1</accession>
<dbReference type="Pfam" id="PF13416">
    <property type="entry name" value="SBP_bac_8"/>
    <property type="match status" value="1"/>
</dbReference>
<comment type="similarity">
    <text evidence="1">Belongs to the bacterial solute-binding protein 1 family.</text>
</comment>
<keyword evidence="2" id="KW-0813">Transport</keyword>
<evidence type="ECO:0000256" key="1">
    <source>
        <dbReference type="ARBA" id="ARBA00008520"/>
    </source>
</evidence>
<name>A0A841HWD1_9DEIO</name>
<reference evidence="5 6" key="1">
    <citation type="submission" date="2020-08" db="EMBL/GenBank/DDBJ databases">
        <title>Genomic Encyclopedia of Type Strains, Phase IV (KMG-IV): sequencing the most valuable type-strain genomes for metagenomic binning, comparative biology and taxonomic classification.</title>
        <authorList>
            <person name="Goeker M."/>
        </authorList>
    </citation>
    <scope>NUCLEOTIDE SEQUENCE [LARGE SCALE GENOMIC DNA]</scope>
    <source>
        <strain evidence="5 6">DSM 21458</strain>
    </source>
</reference>
<dbReference type="InterPro" id="IPR006059">
    <property type="entry name" value="SBP"/>
</dbReference>
<dbReference type="GO" id="GO:0042956">
    <property type="term" value="P:maltodextrin transmembrane transport"/>
    <property type="evidence" value="ECO:0007669"/>
    <property type="project" value="TreeGrafter"/>
</dbReference>
<gene>
    <name evidence="5" type="ORF">HNR42_000640</name>
</gene>
<feature type="chain" id="PRO_5032371639" evidence="4">
    <location>
        <begin position="21"/>
        <end position="410"/>
    </location>
</feature>
<keyword evidence="5" id="KW-0762">Sugar transport</keyword>
<dbReference type="PANTHER" id="PTHR30061">
    <property type="entry name" value="MALTOSE-BINDING PERIPLASMIC PROTEIN"/>
    <property type="match status" value="1"/>
</dbReference>
<proteinExistence type="inferred from homology"/>
<dbReference type="EMBL" id="JACHHG010000002">
    <property type="protein sequence ID" value="MBB6097226.1"/>
    <property type="molecule type" value="Genomic_DNA"/>
</dbReference>
<keyword evidence="3 4" id="KW-0732">Signal</keyword>
<dbReference type="PANTHER" id="PTHR30061:SF50">
    <property type="entry name" value="MALTOSE_MALTODEXTRIN-BINDING PERIPLASMIC PROTEIN"/>
    <property type="match status" value="1"/>
</dbReference>
<evidence type="ECO:0000313" key="5">
    <source>
        <dbReference type="EMBL" id="MBB6097226.1"/>
    </source>
</evidence>
<dbReference type="AlphaFoldDB" id="A0A841HWD1"/>
<protein>
    <submittedName>
        <fullName evidence="5">Multiple sugar transport system substrate-binding protein</fullName>
    </submittedName>
</protein>
<dbReference type="SUPFAM" id="SSF53850">
    <property type="entry name" value="Periplasmic binding protein-like II"/>
    <property type="match status" value="1"/>
</dbReference>
<dbReference type="RefSeq" id="WP_183984441.1">
    <property type="nucleotide sequence ID" value="NZ_JACHHG010000002.1"/>
</dbReference>
<sequence>MKRTALLGATLVLLTGSALAQKNVTIKINGPGGDVDPVIVNDLINRFVKPAVAKDGINVVYEPFQDYNPQLTIALSSGNAGDLFYLQGEQAQGFIATGRILPLNGLVDTKPFVDNLVRAFTVSGKVYGIAKDFNTLTLTYNKDIFDEAKVPYPTNNETWDSLADKLRRVKKALGDGYYGACLSADFARMGAIAYANGWKQFDANGKTNLLDPKFVSAFKWYTDLVREKVAVQPSDISAGWPGECFKNGKTAIALEGGWLNSYLKDQAPNLQYGTALLPKSKATGKRGNFLYTVAWAVNARTKNKDAALKVLKALTSPQAQQYVLESGLAIPSRKALTNNTYFKRNDQAARAAKVVFDGASNGTVNLYGFGKYGPDWAQPINAALSAVMSGQSSAEAALKKAQADLNALKR</sequence>
<evidence type="ECO:0000256" key="3">
    <source>
        <dbReference type="ARBA" id="ARBA00022729"/>
    </source>
</evidence>
<dbReference type="GO" id="GO:0015768">
    <property type="term" value="P:maltose transport"/>
    <property type="evidence" value="ECO:0007669"/>
    <property type="project" value="TreeGrafter"/>
</dbReference>
<evidence type="ECO:0000256" key="2">
    <source>
        <dbReference type="ARBA" id="ARBA00022448"/>
    </source>
</evidence>
<feature type="signal peptide" evidence="4">
    <location>
        <begin position="1"/>
        <end position="20"/>
    </location>
</feature>
<dbReference type="Proteomes" id="UP000569951">
    <property type="component" value="Unassembled WGS sequence"/>
</dbReference>
<evidence type="ECO:0000313" key="6">
    <source>
        <dbReference type="Proteomes" id="UP000569951"/>
    </source>
</evidence>
<comment type="caution">
    <text evidence="5">The sequence shown here is derived from an EMBL/GenBank/DDBJ whole genome shotgun (WGS) entry which is preliminary data.</text>
</comment>